<feature type="compositionally biased region" description="Polar residues" evidence="1">
    <location>
        <begin position="443"/>
        <end position="454"/>
    </location>
</feature>
<evidence type="ECO:0000313" key="3">
    <source>
        <dbReference type="Proteomes" id="UP000284706"/>
    </source>
</evidence>
<keyword evidence="3" id="KW-1185">Reference proteome</keyword>
<organism evidence="2 3">
    <name type="scientific">Gymnopilus dilepis</name>
    <dbReference type="NCBI Taxonomy" id="231916"/>
    <lineage>
        <taxon>Eukaryota</taxon>
        <taxon>Fungi</taxon>
        <taxon>Dikarya</taxon>
        <taxon>Basidiomycota</taxon>
        <taxon>Agaricomycotina</taxon>
        <taxon>Agaricomycetes</taxon>
        <taxon>Agaricomycetidae</taxon>
        <taxon>Agaricales</taxon>
        <taxon>Agaricineae</taxon>
        <taxon>Hymenogastraceae</taxon>
        <taxon>Gymnopilus</taxon>
    </lineage>
</organism>
<protein>
    <submittedName>
        <fullName evidence="2">Uncharacterized protein</fullName>
    </submittedName>
</protein>
<evidence type="ECO:0000313" key="2">
    <source>
        <dbReference type="EMBL" id="PPQ73933.1"/>
    </source>
</evidence>
<reference evidence="2 3" key="1">
    <citation type="journal article" date="2018" name="Evol. Lett.">
        <title>Horizontal gene cluster transfer increased hallucinogenic mushroom diversity.</title>
        <authorList>
            <person name="Reynolds H.T."/>
            <person name="Vijayakumar V."/>
            <person name="Gluck-Thaler E."/>
            <person name="Korotkin H.B."/>
            <person name="Matheny P.B."/>
            <person name="Slot J.C."/>
        </authorList>
    </citation>
    <scope>NUCLEOTIDE SEQUENCE [LARGE SCALE GENOMIC DNA]</scope>
    <source>
        <strain evidence="2 3">SRW20</strain>
    </source>
</reference>
<feature type="compositionally biased region" description="Basic and acidic residues" evidence="1">
    <location>
        <begin position="645"/>
        <end position="662"/>
    </location>
</feature>
<dbReference type="EMBL" id="NHYE01005374">
    <property type="protein sequence ID" value="PPQ73933.1"/>
    <property type="molecule type" value="Genomic_DNA"/>
</dbReference>
<feature type="compositionally biased region" description="Low complexity" evidence="1">
    <location>
        <begin position="688"/>
        <end position="700"/>
    </location>
</feature>
<proteinExistence type="predicted"/>
<dbReference type="Proteomes" id="UP000284706">
    <property type="component" value="Unassembled WGS sequence"/>
</dbReference>
<dbReference type="InParanoid" id="A0A409W5Z6"/>
<feature type="region of interest" description="Disordered" evidence="1">
    <location>
        <begin position="354"/>
        <end position="581"/>
    </location>
</feature>
<feature type="compositionally biased region" description="Polar residues" evidence="1">
    <location>
        <begin position="369"/>
        <end position="383"/>
    </location>
</feature>
<dbReference type="AlphaFoldDB" id="A0A409W5Z6"/>
<name>A0A409W5Z6_9AGAR</name>
<feature type="region of interest" description="Disordered" evidence="1">
    <location>
        <begin position="632"/>
        <end position="700"/>
    </location>
</feature>
<gene>
    <name evidence="2" type="ORF">CVT26_006554</name>
</gene>
<feature type="compositionally biased region" description="Low complexity" evidence="1">
    <location>
        <begin position="545"/>
        <end position="566"/>
    </location>
</feature>
<feature type="compositionally biased region" description="Polar residues" evidence="1">
    <location>
        <begin position="512"/>
        <end position="533"/>
    </location>
</feature>
<accession>A0A409W5Z6</accession>
<dbReference type="OrthoDB" id="3250313at2759"/>
<feature type="compositionally biased region" description="Polar residues" evidence="1">
    <location>
        <begin position="567"/>
        <end position="578"/>
    </location>
</feature>
<feature type="compositionally biased region" description="Basic and acidic residues" evidence="1">
    <location>
        <begin position="398"/>
        <end position="427"/>
    </location>
</feature>
<comment type="caution">
    <text evidence="2">The sequence shown here is derived from an EMBL/GenBank/DDBJ whole genome shotgun (WGS) entry which is preliminary data.</text>
</comment>
<sequence length="884" mass="98510">MPGRERFTGLRKAFLEGELEKYKKAFIDGTKTDFLMDVLRRFLKRFPLNLPDDQEPTPEFLAEVDDTSPDQERVAPDATEMPEDQTRYYRLLKEFDDETKLIETRKKQIAQWFATRKDKDETGKPEAKPALKQNKEHDLNDPMTILTLRLLGRPPVRPRKSTDYNTWAKHHKEAVDKAYAVAANGHTGMNLKLRARVAQDLFKQKSKEVQKAFAQMAEEEHKEIIKKWDDALQGPASTAPESRQVCINNIAPFMQSLLDLFAEHTGWRIVLLAGGPEPAAGGRLNIVGLASGGTKGAVNNTFPQAEHDKYHNQVLPAFSDFLRKCYTLEDCRASALISGTHSLLNGLDPSQVSYTSATGENYGPPPTSAPSKESSVRPEQSGQVDREHAKEAATGAPDELRQEDAVRLQREKEQGVVHGSDNDRLNREQTNPHAPPLADGGQRSPSPTFPSNPSHFRYSIAPQSPAMISPARRSLANGEQRSSSPTFPSNPTHFRSSIAPQSPAILSPPRRSLTNVEQRSSSPTFPSNPTHFRSSIPPLSPALPSPARRSPESPSAAPGAGVSSPPFVTSPSHTSGLPSSPCPNRVAAAIAKGVGRTAVQAQRKTFPMRPIPMFPFQLTRPLANASRRVNIPRSPQHAKHRLPKKQSDHSKVREWLEKENVGQKKRKAVSAEEAPIPKRRKTNEVRVASQPAEAAPSSTPAAKTYSLFNPEHLSAAYLKSQLPVDCDSGIRNTLSMLTSACWDRRWQLMTAEWIRFEKIRGFQGSTKFKSTFRPSALADWIKRARSPSYKPQIDIDDFQRDFWQWWANLQPDWRSISDGDAPQQVRGAWDKLDVPGVNGFPTVVAALYFWGLGLGTKWRTSASWSSAVEDVYWVLTQLCGSYIY</sequence>
<evidence type="ECO:0000256" key="1">
    <source>
        <dbReference type="SAM" id="MobiDB-lite"/>
    </source>
</evidence>
<feature type="compositionally biased region" description="Polar residues" evidence="1">
    <location>
        <begin position="477"/>
        <end position="500"/>
    </location>
</feature>